<dbReference type="InterPro" id="IPR050314">
    <property type="entry name" value="Glycosyl_Hydrlase_18"/>
</dbReference>
<dbReference type="GO" id="GO:0005975">
    <property type="term" value="P:carbohydrate metabolic process"/>
    <property type="evidence" value="ECO:0007669"/>
    <property type="project" value="InterPro"/>
</dbReference>
<organism evidence="3">
    <name type="scientific">Medioppia subpectinata</name>
    <dbReference type="NCBI Taxonomy" id="1979941"/>
    <lineage>
        <taxon>Eukaryota</taxon>
        <taxon>Metazoa</taxon>
        <taxon>Ecdysozoa</taxon>
        <taxon>Arthropoda</taxon>
        <taxon>Chelicerata</taxon>
        <taxon>Arachnida</taxon>
        <taxon>Acari</taxon>
        <taxon>Acariformes</taxon>
        <taxon>Sarcoptiformes</taxon>
        <taxon>Oribatida</taxon>
        <taxon>Brachypylina</taxon>
        <taxon>Oppioidea</taxon>
        <taxon>Oppiidae</taxon>
        <taxon>Medioppia</taxon>
    </lineage>
</organism>
<evidence type="ECO:0000313" key="4">
    <source>
        <dbReference type="Proteomes" id="UP000759131"/>
    </source>
</evidence>
<keyword evidence="4" id="KW-1185">Reference proteome</keyword>
<dbReference type="OrthoDB" id="6430753at2759"/>
<dbReference type="SUPFAM" id="SSF54556">
    <property type="entry name" value="Chitinase insertion domain"/>
    <property type="match status" value="1"/>
</dbReference>
<gene>
    <name evidence="3" type="ORF">OSB1V03_LOCUS16626</name>
</gene>
<dbReference type="GO" id="GO:0008061">
    <property type="term" value="F:chitin binding"/>
    <property type="evidence" value="ECO:0007669"/>
    <property type="project" value="InterPro"/>
</dbReference>
<dbReference type="GO" id="GO:0005576">
    <property type="term" value="C:extracellular region"/>
    <property type="evidence" value="ECO:0007669"/>
    <property type="project" value="TreeGrafter"/>
</dbReference>
<dbReference type="AlphaFoldDB" id="A0A7R9L796"/>
<protein>
    <recommendedName>
        <fullName evidence="2">GH18 domain-containing protein</fullName>
    </recommendedName>
</protein>
<dbReference type="InterPro" id="IPR017853">
    <property type="entry name" value="GH"/>
</dbReference>
<dbReference type="SMART" id="SM00636">
    <property type="entry name" value="Glyco_18"/>
    <property type="match status" value="1"/>
</dbReference>
<sequence>MKLLLLTALVCGQALLAAAKPKVICYWPNWRLYESGDNKHTPENIDPTLCTHLHYAFHVMDEQNNVLKDSDGPQPDIYRRLQELKKKNPELKIIPSLGGGGQPDAPYSRLVNDAGRRAQFIKNTIAYIHKYKWDGLDIDWEYPVCWGGDCNKGPKSDKPNFGKLLTELRAAFDKETPRLSLSCAIQADGDVADQAYDYHAMASATERFVSKGIPKEKVLMGVPFYGHVFKLQDRNQHSIGAPITGEGRTPHGEGDNAHYKEMCDLIKHQGWAKEDPDQGHDPISYHDLTWVGYDDPYAAYDKSKWVKDNGYGGIIVWEITQDDFHPKSLDYMNVMTYDLYGPWNRKTGHYSPYQKCIDYSQ</sequence>
<reference evidence="3" key="1">
    <citation type="submission" date="2020-11" db="EMBL/GenBank/DDBJ databases">
        <authorList>
            <person name="Tran Van P."/>
        </authorList>
    </citation>
    <scope>NUCLEOTIDE SEQUENCE</scope>
</reference>
<dbReference type="PANTHER" id="PTHR11177">
    <property type="entry name" value="CHITINASE"/>
    <property type="match status" value="1"/>
</dbReference>
<dbReference type="Pfam" id="PF00704">
    <property type="entry name" value="Glyco_hydro_18"/>
    <property type="match status" value="1"/>
</dbReference>
<dbReference type="InterPro" id="IPR029070">
    <property type="entry name" value="Chitinase_insertion_sf"/>
</dbReference>
<evidence type="ECO:0000313" key="3">
    <source>
        <dbReference type="EMBL" id="CAD7636402.1"/>
    </source>
</evidence>
<evidence type="ECO:0000256" key="1">
    <source>
        <dbReference type="SAM" id="SignalP"/>
    </source>
</evidence>
<evidence type="ECO:0000259" key="2">
    <source>
        <dbReference type="PROSITE" id="PS51910"/>
    </source>
</evidence>
<dbReference type="Proteomes" id="UP000759131">
    <property type="component" value="Unassembled WGS sequence"/>
</dbReference>
<dbReference type="SUPFAM" id="SSF51445">
    <property type="entry name" value="(Trans)glycosidases"/>
    <property type="match status" value="2"/>
</dbReference>
<accession>A0A7R9L796</accession>
<dbReference type="PANTHER" id="PTHR11177:SF317">
    <property type="entry name" value="CHITINASE 12-RELATED"/>
    <property type="match status" value="1"/>
</dbReference>
<dbReference type="GO" id="GO:0004568">
    <property type="term" value="F:chitinase activity"/>
    <property type="evidence" value="ECO:0007669"/>
    <property type="project" value="TreeGrafter"/>
</dbReference>
<dbReference type="InterPro" id="IPR001223">
    <property type="entry name" value="Glyco_hydro18_cat"/>
</dbReference>
<dbReference type="PROSITE" id="PS51910">
    <property type="entry name" value="GH18_2"/>
    <property type="match status" value="1"/>
</dbReference>
<dbReference type="GO" id="GO:0006032">
    <property type="term" value="P:chitin catabolic process"/>
    <property type="evidence" value="ECO:0007669"/>
    <property type="project" value="TreeGrafter"/>
</dbReference>
<dbReference type="EMBL" id="OC873314">
    <property type="protein sequence ID" value="CAD7636402.1"/>
    <property type="molecule type" value="Genomic_DNA"/>
</dbReference>
<keyword evidence="1" id="KW-0732">Signal</keyword>
<feature type="signal peptide" evidence="1">
    <location>
        <begin position="1"/>
        <end position="19"/>
    </location>
</feature>
<dbReference type="InterPro" id="IPR011583">
    <property type="entry name" value="Chitinase_II/V-like_cat"/>
</dbReference>
<proteinExistence type="predicted"/>
<dbReference type="Gene3D" id="3.20.20.80">
    <property type="entry name" value="Glycosidases"/>
    <property type="match status" value="3"/>
</dbReference>
<feature type="non-terminal residue" evidence="3">
    <location>
        <position position="1"/>
    </location>
</feature>
<dbReference type="Gene3D" id="3.10.50.10">
    <property type="match status" value="1"/>
</dbReference>
<feature type="domain" description="GH18" evidence="2">
    <location>
        <begin position="21"/>
        <end position="342"/>
    </location>
</feature>
<dbReference type="EMBL" id="CAJPIZ010018739">
    <property type="protein sequence ID" value="CAG2116667.1"/>
    <property type="molecule type" value="Genomic_DNA"/>
</dbReference>
<feature type="chain" id="PRO_5035680061" description="GH18 domain-containing protein" evidence="1">
    <location>
        <begin position="20"/>
        <end position="361"/>
    </location>
</feature>
<name>A0A7R9L796_9ACAR</name>